<evidence type="ECO:0000256" key="4">
    <source>
        <dbReference type="ARBA" id="ARBA00023002"/>
    </source>
</evidence>
<dbReference type="AlphaFoldDB" id="A0A6N7RMS6"/>
<keyword evidence="3" id="KW-0274">FAD</keyword>
<keyword evidence="4" id="KW-0560">Oxidoreductase</keyword>
<comment type="caution">
    <text evidence="6">The sequence shown here is derived from an EMBL/GenBank/DDBJ whole genome shotgun (WGS) entry which is preliminary data.</text>
</comment>
<dbReference type="Proteomes" id="UP000438093">
    <property type="component" value="Unassembled WGS sequence"/>
</dbReference>
<dbReference type="Gene3D" id="3.50.50.60">
    <property type="entry name" value="FAD/NAD(P)-binding domain"/>
    <property type="match status" value="1"/>
</dbReference>
<dbReference type="InterPro" id="IPR050315">
    <property type="entry name" value="FAD-oxidoreductase_2"/>
</dbReference>
<sequence length="563" mass="59001">MAAFSTAPYNPRQHQVMMIWEAAREGTLMKGSTVKQDLSRRSFIGGAALGLSALAVGGLAGCAPKATAADGEEPGGASGNAAGVQWDGEYDVIVCGGGGSGLTAAYSALENGAEKVLVLEKGTMCGGTTALAEGAVQASGTTWQKEIAGVTDDSPELHKQFWMTDAEGLVKEDLVACMADNAADNLQWMADSFGITFSNVFGCYPTPYMKDEYLRDRIHLITDAADETKTGGAVWTTNAQKAVEEKGGQIETKTEVTDIYQDDSGTVVGVACADGKNYQAKKGVVLAMASIDHNEDMAFKYNQQHYWDLKTQAVATAATNTGDGIRIGMTHGADSAFHGAVDLILQTWSYTNNQNPEIPYILVDQRGNRFVREDTTYAFHCRAMFNAAMAQGGMDGATYMLMDSKMTASDAKCAWSDNAEGGAKAREAALTDGSMVQADTIDELAAALGMDAGNLQATVDAWNAACAAGTDAAYGRTVQLTALDAAPFYAWKTQNTNIGSIGGLLINTDAAILDTEGEPIPHLFGAGVNTAGWIGPYYPGSGTCLQGALNWGRIAGKSAAAVA</sequence>
<evidence type="ECO:0000256" key="2">
    <source>
        <dbReference type="ARBA" id="ARBA00022630"/>
    </source>
</evidence>
<reference evidence="7" key="1">
    <citation type="submission" date="2019-08" db="EMBL/GenBank/DDBJ databases">
        <title>Arthrobacter sp. nov., isolated from plateau pika and Tibetan wild ass.</title>
        <authorList>
            <person name="Ge Y."/>
        </authorList>
    </citation>
    <scope>NUCLEOTIDE SEQUENCE [LARGE SCALE GENOMIC DNA]</scope>
    <source>
        <strain evidence="7">HF-4214</strain>
    </source>
</reference>
<accession>A0A6N7RMS6</accession>
<keyword evidence="2" id="KW-0285">Flavoprotein</keyword>
<proteinExistence type="predicted"/>
<protein>
    <submittedName>
        <fullName evidence="6">FAD-dependent oxidoreductase</fullName>
    </submittedName>
</protein>
<evidence type="ECO:0000313" key="7">
    <source>
        <dbReference type="Proteomes" id="UP000438093"/>
    </source>
</evidence>
<keyword evidence="7" id="KW-1185">Reference proteome</keyword>
<dbReference type="SUPFAM" id="SSF51905">
    <property type="entry name" value="FAD/NAD(P)-binding domain"/>
    <property type="match status" value="1"/>
</dbReference>
<dbReference type="InterPro" id="IPR003953">
    <property type="entry name" value="FAD-dep_OxRdtase_2_FAD-bd"/>
</dbReference>
<dbReference type="PROSITE" id="PS51318">
    <property type="entry name" value="TAT"/>
    <property type="match status" value="1"/>
</dbReference>
<evidence type="ECO:0000256" key="1">
    <source>
        <dbReference type="ARBA" id="ARBA00001974"/>
    </source>
</evidence>
<organism evidence="6 7">
    <name type="scientific">Eggerthella guodeyinii</name>
    <dbReference type="NCBI Taxonomy" id="2690837"/>
    <lineage>
        <taxon>Bacteria</taxon>
        <taxon>Bacillati</taxon>
        <taxon>Actinomycetota</taxon>
        <taxon>Coriobacteriia</taxon>
        <taxon>Eggerthellales</taxon>
        <taxon>Eggerthellaceae</taxon>
        <taxon>Eggerthella</taxon>
    </lineage>
</organism>
<dbReference type="GO" id="GO:0033765">
    <property type="term" value="F:steroid dehydrogenase activity, acting on the CH-CH group of donors"/>
    <property type="evidence" value="ECO:0007669"/>
    <property type="project" value="UniProtKB-ARBA"/>
</dbReference>
<comment type="cofactor">
    <cofactor evidence="1">
        <name>FAD</name>
        <dbReference type="ChEBI" id="CHEBI:57692"/>
    </cofactor>
</comment>
<name>A0A6N7RMS6_9ACTN</name>
<feature type="domain" description="FAD-dependent oxidoreductase 2 FAD-binding" evidence="5">
    <location>
        <begin position="91"/>
        <end position="545"/>
    </location>
</feature>
<gene>
    <name evidence="6" type="ORF">GJG86_06810</name>
</gene>
<dbReference type="InterPro" id="IPR006311">
    <property type="entry name" value="TAT_signal"/>
</dbReference>
<dbReference type="InterPro" id="IPR036188">
    <property type="entry name" value="FAD/NAD-bd_sf"/>
</dbReference>
<dbReference type="Pfam" id="PF00890">
    <property type="entry name" value="FAD_binding_2"/>
    <property type="match status" value="1"/>
</dbReference>
<dbReference type="Gene3D" id="3.90.700.10">
    <property type="entry name" value="Succinate dehydrogenase/fumarate reductase flavoprotein, catalytic domain"/>
    <property type="match status" value="1"/>
</dbReference>
<dbReference type="PANTHER" id="PTHR43400">
    <property type="entry name" value="FUMARATE REDUCTASE"/>
    <property type="match status" value="1"/>
</dbReference>
<dbReference type="SUPFAM" id="SSF56425">
    <property type="entry name" value="Succinate dehydrogenase/fumarate reductase flavoprotein, catalytic domain"/>
    <property type="match status" value="1"/>
</dbReference>
<evidence type="ECO:0000259" key="5">
    <source>
        <dbReference type="Pfam" id="PF00890"/>
    </source>
</evidence>
<dbReference type="EMBL" id="VTFY01000004">
    <property type="protein sequence ID" value="MRX82201.1"/>
    <property type="molecule type" value="Genomic_DNA"/>
</dbReference>
<evidence type="ECO:0000256" key="3">
    <source>
        <dbReference type="ARBA" id="ARBA00022827"/>
    </source>
</evidence>
<dbReference type="PANTHER" id="PTHR43400:SF10">
    <property type="entry name" value="3-OXOSTEROID 1-DEHYDROGENASE"/>
    <property type="match status" value="1"/>
</dbReference>
<evidence type="ECO:0000313" key="6">
    <source>
        <dbReference type="EMBL" id="MRX82201.1"/>
    </source>
</evidence>
<dbReference type="InterPro" id="IPR027477">
    <property type="entry name" value="Succ_DH/fumarate_Rdtase_cat_sf"/>
</dbReference>
<dbReference type="GO" id="GO:0008202">
    <property type="term" value="P:steroid metabolic process"/>
    <property type="evidence" value="ECO:0007669"/>
    <property type="project" value="UniProtKB-ARBA"/>
</dbReference>